<feature type="domain" description="Cadherin" evidence="14">
    <location>
        <begin position="341"/>
        <end position="458"/>
    </location>
</feature>
<evidence type="ECO:0000259" key="14">
    <source>
        <dbReference type="PROSITE" id="PS50268"/>
    </source>
</evidence>
<evidence type="ECO:0000256" key="13">
    <source>
        <dbReference type="SAM" id="Phobius"/>
    </source>
</evidence>
<dbReference type="RefSeq" id="XP_035666049.1">
    <property type="nucleotide sequence ID" value="XM_035810156.1"/>
</dbReference>
<dbReference type="OrthoDB" id="6510378at2759"/>
<dbReference type="OMA" id="LARYNTH"/>
<dbReference type="SUPFAM" id="SSF49313">
    <property type="entry name" value="Cadherin-like"/>
    <property type="match status" value="6"/>
</dbReference>
<dbReference type="GO" id="GO:0005886">
    <property type="term" value="C:plasma membrane"/>
    <property type="evidence" value="ECO:0000318"/>
    <property type="project" value="GO_Central"/>
</dbReference>
<keyword evidence="7" id="KW-0130">Cell adhesion</keyword>
<dbReference type="InterPro" id="IPR015919">
    <property type="entry name" value="Cadherin-like_sf"/>
</dbReference>
<keyword evidence="3 13" id="KW-0812">Transmembrane</keyword>
<dbReference type="InterPro" id="IPR042235">
    <property type="entry name" value="ZP-C_dom"/>
</dbReference>
<dbReference type="Proteomes" id="UP000001554">
    <property type="component" value="Chromosome 2"/>
</dbReference>
<reference evidence="17" key="2">
    <citation type="submission" date="2025-08" db="UniProtKB">
        <authorList>
            <consortium name="RefSeq"/>
        </authorList>
    </citation>
    <scope>IDENTIFICATION</scope>
    <source>
        <strain evidence="17">S238N-H82</strain>
        <tissue evidence="17">Testes</tissue>
    </source>
</reference>
<evidence type="ECO:0000259" key="15">
    <source>
        <dbReference type="PROSITE" id="PS51034"/>
    </source>
</evidence>
<feature type="domain" description="Cadherin" evidence="14">
    <location>
        <begin position="595"/>
        <end position="708"/>
    </location>
</feature>
<dbReference type="SMART" id="SM00112">
    <property type="entry name" value="CA"/>
    <property type="match status" value="6"/>
</dbReference>
<evidence type="ECO:0000256" key="1">
    <source>
        <dbReference type="ARBA" id="ARBA00004167"/>
    </source>
</evidence>
<keyword evidence="5" id="KW-0677">Repeat</keyword>
<dbReference type="FunFam" id="2.60.40.60:FF:000124">
    <property type="entry name" value="Cadherin-related family member 1"/>
    <property type="match status" value="1"/>
</dbReference>
<dbReference type="InterPro" id="IPR055355">
    <property type="entry name" value="ZP-C"/>
</dbReference>
<dbReference type="GO" id="GO:0005509">
    <property type="term" value="F:calcium ion binding"/>
    <property type="evidence" value="ECO:0007669"/>
    <property type="project" value="UniProtKB-UniRule"/>
</dbReference>
<dbReference type="PRINTS" id="PR00205">
    <property type="entry name" value="CADHERIN"/>
</dbReference>
<proteinExistence type="predicted"/>
<evidence type="ECO:0000313" key="16">
    <source>
        <dbReference type="Proteomes" id="UP000001554"/>
    </source>
</evidence>
<dbReference type="FunFam" id="2.60.40.60:FF:000013">
    <property type="entry name" value="Cadherin EGF LAG seven-pass G-type receptor"/>
    <property type="match status" value="1"/>
</dbReference>
<dbReference type="AlphaFoldDB" id="A0A9J7KJA7"/>
<evidence type="ECO:0000256" key="12">
    <source>
        <dbReference type="SAM" id="MobiDB-lite"/>
    </source>
</evidence>
<feature type="domain" description="Cadherin" evidence="14">
    <location>
        <begin position="14"/>
        <end position="114"/>
    </location>
</feature>
<feature type="domain" description="ZP" evidence="15">
    <location>
        <begin position="716"/>
        <end position="972"/>
    </location>
</feature>
<evidence type="ECO:0000256" key="9">
    <source>
        <dbReference type="ARBA" id="ARBA00023136"/>
    </source>
</evidence>
<dbReference type="GeneID" id="118409267"/>
<keyword evidence="2" id="KW-0245">EGF-like domain</keyword>
<evidence type="ECO:0000256" key="3">
    <source>
        <dbReference type="ARBA" id="ARBA00022692"/>
    </source>
</evidence>
<gene>
    <name evidence="17" type="primary">LOC118409267</name>
</gene>
<evidence type="ECO:0000256" key="8">
    <source>
        <dbReference type="ARBA" id="ARBA00022989"/>
    </source>
</evidence>
<protein>
    <submittedName>
        <fullName evidence="17">Cadherin-related family member 1-like isoform X1</fullName>
    </submittedName>
</protein>
<dbReference type="GO" id="GO:0007156">
    <property type="term" value="P:homophilic cell adhesion via plasma membrane adhesion molecules"/>
    <property type="evidence" value="ECO:0007669"/>
    <property type="project" value="InterPro"/>
</dbReference>
<dbReference type="CDD" id="cd11304">
    <property type="entry name" value="Cadherin_repeat"/>
    <property type="match status" value="6"/>
</dbReference>
<sequence length="1102" mass="120257">MAPYFSPYVPGTDSGNMQYLQIREDTPVGTVVYTLHGSDPEGQTVYYGIEGDIGREHFTVDRLSGTVTLKEAFDRELGAEHDVVVTIEDSTPANKVRQPSKIFITDANDETPVFKNLPYRVQIPENSPVGTFVVTVTAEDRDLGLAGIVHYSIQESEGSGNFSIDTVRGVVTLATTLDYEKKTSYQLTVVARDEGGSYRDQKVYRNSTAVVEVEVLDQQDMDPVFYGQPYQVNITEDTPVGASIAVVSAVDGDRGTSNDIQYSVTCDAGPLFDIDPHTGVIRVNQSLDRDDPDIGDVLTLDVKAMEIGPGAGLDICTHASVTVRLLDVNDDAPTFYEGEVPRAVFNTSIPENAAGGTLLTQLNIVIRDRDEGDNAVFGIELLPVVGPEEDIFDVDPKFAANIVHLAVRLKSAVSLDRERTSNYTYMVFAHETSTMERRNGSALLVVQLEDVNDSPPVFNSSRVDISVPEDVGVGEAITTLVATDADEEGTPNSEIRYSIITGNDNDLFAIGETTGVLSWNMPVDYESISQSDRGAFTLEVQAEDQGQPPMSSTVEVVITVEYLGEQRICDCVSTVAWSTPPPVSHKDVNDNAPACPHLYNFTVTHNVIPGSYVGRVAAVDLDEGDTQRITYELPQNLKNKFAIDRATGGLFVASGSPVTFEQDPEGLVYDLVVYANDNGVPPQIGICRAKVEVISAQSTPGNGERPVFTEESVHLTCAGDYVIKVEIAKSGASGNTEGRTLHIGDSTAADCLATENTTHYVLTTRVDECGTAKTIHSGNRVIYSNTVDFIPLPEEDTSNMTALALALRQYAVVKIVCMYTARGVASTHFSPERDPTIVKVADGEMAYHLDLYPDEQFTTPFKVYPIDVSMGESMYFEVGLDSPDVALIVFAENCWASTSPSGSTANAHWIIQDGCVVDESLQVLPSDQRRFRFTLSAFELLQSNPWVYVYCEVVVCNVTELNSRCHQGCLSQETESPPSEDDNFRRKRSDGDSIRSSVELSRTSLLRRRSARDSVVRRLHEVARQRRASSANLITLTTPGPISGYLACGKNCADERETTAMSQVGTERWVLYGTVLVVALMVCITVLISVALIQRRLSNSAR</sequence>
<feature type="transmembrane region" description="Helical" evidence="13">
    <location>
        <begin position="1069"/>
        <end position="1093"/>
    </location>
</feature>
<reference evidence="16" key="1">
    <citation type="journal article" date="2020" name="Nat. Ecol. Evol.">
        <title>Deeply conserved synteny resolves early events in vertebrate evolution.</title>
        <authorList>
            <person name="Simakov O."/>
            <person name="Marletaz F."/>
            <person name="Yue J.X."/>
            <person name="O'Connell B."/>
            <person name="Jenkins J."/>
            <person name="Brandt A."/>
            <person name="Calef R."/>
            <person name="Tung C.H."/>
            <person name="Huang T.K."/>
            <person name="Schmutz J."/>
            <person name="Satoh N."/>
            <person name="Yu J.K."/>
            <person name="Putnam N.H."/>
            <person name="Green R.E."/>
            <person name="Rokhsar D.S."/>
        </authorList>
    </citation>
    <scope>NUCLEOTIDE SEQUENCE [LARGE SCALE GENOMIC DNA]</scope>
    <source>
        <strain evidence="16">S238N-H82</strain>
    </source>
</reference>
<feature type="domain" description="Cadherin" evidence="14">
    <location>
        <begin position="226"/>
        <end position="335"/>
    </location>
</feature>
<dbReference type="FunFam" id="2.60.40.60:FF:000168">
    <property type="entry name" value="Cadherin-related family member 2"/>
    <property type="match status" value="1"/>
</dbReference>
<keyword evidence="4" id="KW-0732">Signal</keyword>
<organism evidence="16 17">
    <name type="scientific">Branchiostoma floridae</name>
    <name type="common">Florida lancelet</name>
    <name type="synonym">Amphioxus</name>
    <dbReference type="NCBI Taxonomy" id="7739"/>
    <lineage>
        <taxon>Eukaryota</taxon>
        <taxon>Metazoa</taxon>
        <taxon>Chordata</taxon>
        <taxon>Cephalochordata</taxon>
        <taxon>Leptocardii</taxon>
        <taxon>Amphioxiformes</taxon>
        <taxon>Branchiostomatidae</taxon>
        <taxon>Branchiostoma</taxon>
    </lineage>
</organism>
<evidence type="ECO:0000256" key="2">
    <source>
        <dbReference type="ARBA" id="ARBA00022536"/>
    </source>
</evidence>
<dbReference type="GO" id="GO:0050839">
    <property type="term" value="F:cell adhesion molecule binding"/>
    <property type="evidence" value="ECO:0000318"/>
    <property type="project" value="GO_Central"/>
</dbReference>
<dbReference type="SMART" id="SM00241">
    <property type="entry name" value="ZP"/>
    <property type="match status" value="1"/>
</dbReference>
<dbReference type="InterPro" id="IPR001507">
    <property type="entry name" value="ZP_dom"/>
</dbReference>
<dbReference type="PROSITE" id="PS51034">
    <property type="entry name" value="ZP_2"/>
    <property type="match status" value="1"/>
</dbReference>
<dbReference type="PANTHER" id="PTHR24027">
    <property type="entry name" value="CADHERIN-23"/>
    <property type="match status" value="1"/>
</dbReference>
<comment type="subcellular location">
    <subcellularLocation>
        <location evidence="1">Membrane</location>
        <topology evidence="1">Single-pass membrane protein</topology>
    </subcellularLocation>
</comment>
<evidence type="ECO:0000256" key="4">
    <source>
        <dbReference type="ARBA" id="ARBA00022729"/>
    </source>
</evidence>
<dbReference type="GO" id="GO:0007155">
    <property type="term" value="P:cell adhesion"/>
    <property type="evidence" value="ECO:0000318"/>
    <property type="project" value="GO_Central"/>
</dbReference>
<keyword evidence="9 13" id="KW-0472">Membrane</keyword>
<evidence type="ECO:0000256" key="5">
    <source>
        <dbReference type="ARBA" id="ARBA00022737"/>
    </source>
</evidence>
<evidence type="ECO:0000256" key="11">
    <source>
        <dbReference type="PROSITE-ProRule" id="PRU00043"/>
    </source>
</evidence>
<dbReference type="PANTHER" id="PTHR24027:SF438">
    <property type="entry name" value="CADHERIN 23"/>
    <property type="match status" value="1"/>
</dbReference>
<keyword evidence="6 11" id="KW-0106">Calcium</keyword>
<dbReference type="Pfam" id="PF00100">
    <property type="entry name" value="Zona_pellucida"/>
    <property type="match status" value="1"/>
</dbReference>
<keyword evidence="10" id="KW-1015">Disulfide bond</keyword>
<name>A0A9J7KJA7_BRAFL</name>
<dbReference type="Gene3D" id="2.60.40.60">
    <property type="entry name" value="Cadherins"/>
    <property type="match status" value="6"/>
</dbReference>
<evidence type="ECO:0000256" key="10">
    <source>
        <dbReference type="ARBA" id="ARBA00023157"/>
    </source>
</evidence>
<feature type="region of interest" description="Disordered" evidence="12">
    <location>
        <begin position="969"/>
        <end position="992"/>
    </location>
</feature>
<evidence type="ECO:0000313" key="17">
    <source>
        <dbReference type="RefSeq" id="XP_035666049.1"/>
    </source>
</evidence>
<evidence type="ECO:0000256" key="7">
    <source>
        <dbReference type="ARBA" id="ARBA00022889"/>
    </source>
</evidence>
<keyword evidence="8 13" id="KW-1133">Transmembrane helix</keyword>
<dbReference type="Gene3D" id="2.60.40.4100">
    <property type="entry name" value="Zona pellucida, ZP-C domain"/>
    <property type="match status" value="1"/>
</dbReference>
<dbReference type="PROSITE" id="PS50268">
    <property type="entry name" value="CADHERIN_2"/>
    <property type="match status" value="6"/>
</dbReference>
<evidence type="ECO:0000256" key="6">
    <source>
        <dbReference type="ARBA" id="ARBA00022837"/>
    </source>
</evidence>
<dbReference type="Pfam" id="PF23344">
    <property type="entry name" value="ZP-N"/>
    <property type="match status" value="1"/>
</dbReference>
<feature type="domain" description="Cadherin" evidence="14">
    <location>
        <begin position="459"/>
        <end position="583"/>
    </location>
</feature>
<dbReference type="InterPro" id="IPR039808">
    <property type="entry name" value="Cadherin"/>
</dbReference>
<dbReference type="Pfam" id="PF00028">
    <property type="entry name" value="Cadherin"/>
    <property type="match status" value="5"/>
</dbReference>
<dbReference type="Gene3D" id="2.60.40.3210">
    <property type="entry name" value="Zona pellucida, ZP-N domain"/>
    <property type="match status" value="1"/>
</dbReference>
<feature type="domain" description="Cadherin" evidence="14">
    <location>
        <begin position="115"/>
        <end position="225"/>
    </location>
</feature>
<dbReference type="InterPro" id="IPR055356">
    <property type="entry name" value="ZP-N"/>
</dbReference>
<keyword evidence="16" id="KW-1185">Reference proteome</keyword>
<dbReference type="KEGG" id="bfo:118409267"/>
<accession>A0A9J7KJA7</accession>
<dbReference type="InterPro" id="IPR002126">
    <property type="entry name" value="Cadherin-like_dom"/>
</dbReference>